<evidence type="ECO:0008006" key="4">
    <source>
        <dbReference type="Google" id="ProtNLM"/>
    </source>
</evidence>
<keyword evidence="3" id="KW-1185">Reference proteome</keyword>
<reference evidence="3" key="1">
    <citation type="journal article" date="2019" name="Int. J. Syst. Evol. Microbiol.">
        <title>The Global Catalogue of Microorganisms (GCM) 10K type strain sequencing project: providing services to taxonomists for standard genome sequencing and annotation.</title>
        <authorList>
            <consortium name="The Broad Institute Genomics Platform"/>
            <consortium name="The Broad Institute Genome Sequencing Center for Infectious Disease"/>
            <person name="Wu L."/>
            <person name="Ma J."/>
        </authorList>
    </citation>
    <scope>NUCLEOTIDE SEQUENCE [LARGE SCALE GENOMIC DNA]</scope>
    <source>
        <strain evidence="3">JCM 17337</strain>
    </source>
</reference>
<comment type="caution">
    <text evidence="2">The sequence shown here is derived from an EMBL/GenBank/DDBJ whole genome shotgun (WGS) entry which is preliminary data.</text>
</comment>
<keyword evidence="1" id="KW-0732">Signal</keyword>
<evidence type="ECO:0000256" key="1">
    <source>
        <dbReference type="SAM" id="SignalP"/>
    </source>
</evidence>
<evidence type="ECO:0000313" key="3">
    <source>
        <dbReference type="Proteomes" id="UP001500748"/>
    </source>
</evidence>
<sequence>MKKLLLILLLICGTNSFAQKYYTLTFKSESNSGAPFKWWLEVKYNGEYRTEIQSNYQGGGDLEETFEIPAAREYRFYILPNYGIGGVQYAEFDNYTLEDVVYAGGEAVFIPREPYNNSPFLGYITIKSGKPHIQIQSSSTNICFGDEVTLTATPVGYSSSYADDYPADAEYYWYYSLNGGQTWSNPNIELSGLNTKFKIEKLIERDLERDPSLNKGNILLKIGAKYSNATEFNDNPPISIDYHHCSPEITNIEYLPPLCTGGQVPNIILTFNRNLTSVEQLRYFQIKRVDVKINPVTNLPENIFVPYPFYGEGNPNNGIVSSFEEKTPNIFTYTLSNLSGLENNAIYKIEYQAFNNNKNMAIVDSPAEENFTYKDPLPLTFELEGSNPLCYNSVGSVKITAHGGSGEYYYYSLDGGATKNQFANKTLVTTSIENGKTVETRSGVQQIELPTSSTLMHKIMVTDGNNCTEQ</sequence>
<accession>A0ABP7GLE6</accession>
<feature type="chain" id="PRO_5046771247" description="Ig-like domain-containing protein" evidence="1">
    <location>
        <begin position="19"/>
        <end position="470"/>
    </location>
</feature>
<feature type="signal peptide" evidence="1">
    <location>
        <begin position="1"/>
        <end position="18"/>
    </location>
</feature>
<dbReference type="Proteomes" id="UP001500748">
    <property type="component" value="Unassembled WGS sequence"/>
</dbReference>
<name>A0ABP7GLE6_9FLAO</name>
<organism evidence="2 3">
    <name type="scientific">Flavobacterium ginsengiterrae</name>
    <dbReference type="NCBI Taxonomy" id="871695"/>
    <lineage>
        <taxon>Bacteria</taxon>
        <taxon>Pseudomonadati</taxon>
        <taxon>Bacteroidota</taxon>
        <taxon>Flavobacteriia</taxon>
        <taxon>Flavobacteriales</taxon>
        <taxon>Flavobacteriaceae</taxon>
        <taxon>Flavobacterium</taxon>
    </lineage>
</organism>
<protein>
    <recommendedName>
        <fullName evidence="4">Ig-like domain-containing protein</fullName>
    </recommendedName>
</protein>
<dbReference type="EMBL" id="BAABDU010000004">
    <property type="protein sequence ID" value="GAA3769915.1"/>
    <property type="molecule type" value="Genomic_DNA"/>
</dbReference>
<proteinExistence type="predicted"/>
<dbReference type="RefSeq" id="WP_345144690.1">
    <property type="nucleotide sequence ID" value="NZ_BAABDU010000004.1"/>
</dbReference>
<gene>
    <name evidence="2" type="ORF">GCM10022423_24370</name>
</gene>
<evidence type="ECO:0000313" key="2">
    <source>
        <dbReference type="EMBL" id="GAA3769915.1"/>
    </source>
</evidence>